<keyword evidence="2" id="KW-1185">Reference proteome</keyword>
<name>A0ACD5WH54_AVESA</name>
<organism evidence="1 2">
    <name type="scientific">Avena sativa</name>
    <name type="common">Oat</name>
    <dbReference type="NCBI Taxonomy" id="4498"/>
    <lineage>
        <taxon>Eukaryota</taxon>
        <taxon>Viridiplantae</taxon>
        <taxon>Streptophyta</taxon>
        <taxon>Embryophyta</taxon>
        <taxon>Tracheophyta</taxon>
        <taxon>Spermatophyta</taxon>
        <taxon>Magnoliopsida</taxon>
        <taxon>Liliopsida</taxon>
        <taxon>Poales</taxon>
        <taxon>Poaceae</taxon>
        <taxon>BOP clade</taxon>
        <taxon>Pooideae</taxon>
        <taxon>Poodae</taxon>
        <taxon>Poeae</taxon>
        <taxon>Poeae Chloroplast Group 1 (Aveneae type)</taxon>
        <taxon>Aveninae</taxon>
        <taxon>Avena</taxon>
    </lineage>
</organism>
<protein>
    <submittedName>
        <fullName evidence="1">Uncharacterized protein</fullName>
    </submittedName>
</protein>
<proteinExistence type="predicted"/>
<evidence type="ECO:0000313" key="1">
    <source>
        <dbReference type="EnsemblPlants" id="AVESA.00010b.r2.4AG0617750.1.CDS"/>
    </source>
</evidence>
<evidence type="ECO:0000313" key="2">
    <source>
        <dbReference type="Proteomes" id="UP001732700"/>
    </source>
</evidence>
<dbReference type="Proteomes" id="UP001732700">
    <property type="component" value="Chromosome 4A"/>
</dbReference>
<reference evidence="1" key="1">
    <citation type="submission" date="2021-05" db="EMBL/GenBank/DDBJ databases">
        <authorList>
            <person name="Scholz U."/>
            <person name="Mascher M."/>
            <person name="Fiebig A."/>
        </authorList>
    </citation>
    <scope>NUCLEOTIDE SEQUENCE [LARGE SCALE GENOMIC DNA]</scope>
</reference>
<reference evidence="1" key="2">
    <citation type="submission" date="2025-09" db="UniProtKB">
        <authorList>
            <consortium name="EnsemblPlants"/>
        </authorList>
    </citation>
    <scope>IDENTIFICATION</scope>
</reference>
<accession>A0ACD5WH54</accession>
<sequence length="466" mass="51229">MSSLHGSAQLPPPAARNPRPHDWGLLNSTAFISVLRNATTAGTLTAAGLTIQVSFVSADPPRLSYFCVYCLNRDKSPFAETPKVVSSVEDTALIHVLLTTEDSPQHFLYRARGPNGRPSLDQLPDIQVYSRTEFLFLPLGFVSRDSDRKQFVMAALSYGTGDGQYNLHTIGSGLHSSTWSKKLLQVEIPHGLTAKSAVVEPAKVIALGGGLLGWVDLWKGIVICDVLNPEAKASFVPMPKLLPNNNELYGNQYSARPLRDLTFSNGYIRCVEFEEVVKLRPTIVPVVADPWDRDELHDSELSICPPQEEEEVYDVVGWRLITWYRGLTWNGWRKGSMVHSDDLGTFSLPQLGGGACAHLNVSFKNLKTASPTLCGDDDVVYLVSMLEEDDQAAWIVTVDMKRKSLGEVIPCSAHGSFIYDPTFVSCVLAKYLPDAKSDGAQVGLQNACDAAPQNFHGPEKKRQRLS</sequence>
<dbReference type="EnsemblPlants" id="AVESA.00010b.r2.4AG0617750.1">
    <property type="protein sequence ID" value="AVESA.00010b.r2.4AG0617750.1.CDS"/>
    <property type="gene ID" value="AVESA.00010b.r2.4AG0617750"/>
</dbReference>